<reference evidence="9 10" key="1">
    <citation type="submission" date="2018-05" db="EMBL/GenBank/DDBJ databases">
        <authorList>
            <person name="Goeker M."/>
            <person name="Huntemann M."/>
            <person name="Clum A."/>
            <person name="Pillay M."/>
            <person name="Palaniappan K."/>
            <person name="Varghese N."/>
            <person name="Mikhailova N."/>
            <person name="Stamatis D."/>
            <person name="Reddy T."/>
            <person name="Daum C."/>
            <person name="Shapiro N."/>
            <person name="Ivanova N."/>
            <person name="Kyrpides N."/>
            <person name="Woyke T."/>
        </authorList>
    </citation>
    <scope>NUCLEOTIDE SEQUENCE [LARGE SCALE GENOMIC DNA]</scope>
    <source>
        <strain evidence="9 10">DSM 26524</strain>
    </source>
</reference>
<evidence type="ECO:0000256" key="5">
    <source>
        <dbReference type="ARBA" id="ARBA00022989"/>
    </source>
</evidence>
<dbReference type="AlphaFoldDB" id="A0AB73T7R7"/>
<feature type="transmembrane region" description="Helical" evidence="7">
    <location>
        <begin position="247"/>
        <end position="265"/>
    </location>
</feature>
<evidence type="ECO:0000256" key="2">
    <source>
        <dbReference type="ARBA" id="ARBA00022448"/>
    </source>
</evidence>
<feature type="transmembrane region" description="Helical" evidence="7">
    <location>
        <begin position="314"/>
        <end position="330"/>
    </location>
</feature>
<feature type="transmembrane region" description="Helical" evidence="7">
    <location>
        <begin position="63"/>
        <end position="83"/>
    </location>
</feature>
<dbReference type="InterPro" id="IPR004680">
    <property type="entry name" value="Cit_transptr-like_dom"/>
</dbReference>
<keyword evidence="3 7" id="KW-0812">Transmembrane</keyword>
<keyword evidence="10" id="KW-1185">Reference proteome</keyword>
<dbReference type="PANTHER" id="PTHR43652:SF1">
    <property type="entry name" value="RESPONSE REGULATOR"/>
    <property type="match status" value="1"/>
</dbReference>
<evidence type="ECO:0000256" key="4">
    <source>
        <dbReference type="ARBA" id="ARBA00022737"/>
    </source>
</evidence>
<protein>
    <submittedName>
        <fullName evidence="9">Anion transporter</fullName>
    </submittedName>
</protein>
<dbReference type="Proteomes" id="UP000245412">
    <property type="component" value="Unassembled WGS sequence"/>
</dbReference>
<accession>A0AB73T7R7</accession>
<comment type="subcellular location">
    <subcellularLocation>
        <location evidence="1">Membrane</location>
        <topology evidence="1">Multi-pass membrane protein</topology>
    </subcellularLocation>
</comment>
<feature type="transmembrane region" description="Helical" evidence="7">
    <location>
        <begin position="181"/>
        <end position="201"/>
    </location>
</feature>
<name>A0AB73T7R7_9FIRM</name>
<evidence type="ECO:0000259" key="8">
    <source>
        <dbReference type="Pfam" id="PF03600"/>
    </source>
</evidence>
<evidence type="ECO:0000256" key="6">
    <source>
        <dbReference type="ARBA" id="ARBA00023136"/>
    </source>
</evidence>
<feature type="transmembrane region" description="Helical" evidence="7">
    <location>
        <begin position="35"/>
        <end position="56"/>
    </location>
</feature>
<feature type="transmembrane region" description="Helical" evidence="7">
    <location>
        <begin position="222"/>
        <end position="241"/>
    </location>
</feature>
<evidence type="ECO:0000256" key="3">
    <source>
        <dbReference type="ARBA" id="ARBA00022692"/>
    </source>
</evidence>
<evidence type="ECO:0000313" key="9">
    <source>
        <dbReference type="EMBL" id="PWJ77926.1"/>
    </source>
</evidence>
<dbReference type="RefSeq" id="WP_187374126.1">
    <property type="nucleotide sequence ID" value="NZ_CABJAT010000002.1"/>
</dbReference>
<keyword evidence="4" id="KW-0677">Repeat</keyword>
<gene>
    <name evidence="9" type="ORF">C7383_10259</name>
</gene>
<dbReference type="Pfam" id="PF03600">
    <property type="entry name" value="CitMHS"/>
    <property type="match status" value="1"/>
</dbReference>
<comment type="caution">
    <text evidence="9">The sequence shown here is derived from an EMBL/GenBank/DDBJ whole genome shotgun (WGS) entry which is preliminary data.</text>
</comment>
<dbReference type="GO" id="GO:0005886">
    <property type="term" value="C:plasma membrane"/>
    <property type="evidence" value="ECO:0007669"/>
    <property type="project" value="TreeGrafter"/>
</dbReference>
<feature type="transmembrane region" description="Helical" evidence="7">
    <location>
        <begin position="95"/>
        <end position="124"/>
    </location>
</feature>
<feature type="transmembrane region" description="Helical" evidence="7">
    <location>
        <begin position="399"/>
        <end position="421"/>
    </location>
</feature>
<dbReference type="PANTHER" id="PTHR43652">
    <property type="entry name" value="BASIC AMINO ACID ANTIPORTER YFCC-RELATED"/>
    <property type="match status" value="1"/>
</dbReference>
<dbReference type="CDD" id="cd01115">
    <property type="entry name" value="SLC13_permease"/>
    <property type="match status" value="1"/>
</dbReference>
<dbReference type="EMBL" id="QGGY01000002">
    <property type="protein sequence ID" value="PWJ77926.1"/>
    <property type="molecule type" value="Genomic_DNA"/>
</dbReference>
<proteinExistence type="predicted"/>
<keyword evidence="6 7" id="KW-0472">Membrane</keyword>
<evidence type="ECO:0000313" key="10">
    <source>
        <dbReference type="Proteomes" id="UP000245412"/>
    </source>
</evidence>
<dbReference type="InterPro" id="IPR051679">
    <property type="entry name" value="DASS-Related_Transporters"/>
</dbReference>
<evidence type="ECO:0000256" key="1">
    <source>
        <dbReference type="ARBA" id="ARBA00004141"/>
    </source>
</evidence>
<dbReference type="GO" id="GO:0055085">
    <property type="term" value="P:transmembrane transport"/>
    <property type="evidence" value="ECO:0007669"/>
    <property type="project" value="InterPro"/>
</dbReference>
<organism evidence="9 10">
    <name type="scientific">Murimonas intestini</name>
    <dbReference type="NCBI Taxonomy" id="1337051"/>
    <lineage>
        <taxon>Bacteria</taxon>
        <taxon>Bacillati</taxon>
        <taxon>Bacillota</taxon>
        <taxon>Clostridia</taxon>
        <taxon>Lachnospirales</taxon>
        <taxon>Lachnospiraceae</taxon>
        <taxon>Murimonas</taxon>
    </lineage>
</organism>
<keyword evidence="2" id="KW-0813">Transport</keyword>
<feature type="transmembrane region" description="Helical" evidence="7">
    <location>
        <begin position="277"/>
        <end position="294"/>
    </location>
</feature>
<sequence length="422" mass="44725">MDPRLIVMLILAGAVLLFLSNRVSAAVTALLVSTALYVTGVIDAGEMVAGFSNSAVILTMGMLIISGAMLSCGFADILGGFVLKFVKGERNVMTALVVLGIFLSAFMSAIGTVSVLIPLCIGVCQREPGNYRLGKLAMPCSIACSTGGMLTLIGKPPNITANQILIENGYGSMGFFELAKVGLPIAVIFILFMHFWGYKLIPDTGIDPFSFSITSRGTEIKKWKKAVCIVIFLGTVISLAMENVTGIPSHVSAFVGAAAVLAANIVSDREAFKRIEWRSIFLIAGMLPLARAMVSTKAADSIAGFIIDLLGEHPSPVILTGVLFLIVTVLTEFMSNVAACTLFAPIGLAVAQGLSINPVSVVLAIAIASGCSFATPVGNPVSTYVMGYGGYRFRDYMKVGLWLNIISWLIGVAMISVFWPYY</sequence>
<keyword evidence="5 7" id="KW-1133">Transmembrane helix</keyword>
<feature type="domain" description="Citrate transporter-like" evidence="8">
    <location>
        <begin position="16"/>
        <end position="366"/>
    </location>
</feature>
<evidence type="ECO:0000256" key="7">
    <source>
        <dbReference type="SAM" id="Phobius"/>
    </source>
</evidence>